<dbReference type="EMBL" id="VSSQ01029170">
    <property type="protein sequence ID" value="MPM79183.1"/>
    <property type="molecule type" value="Genomic_DNA"/>
</dbReference>
<sequence>MVNSGIVIPSPDIAKGPTFSMEPINALSTMLYNEATIIARMAGTEYLISSLLIFSCLNAP</sequence>
<organism evidence="1">
    <name type="scientific">bioreactor metagenome</name>
    <dbReference type="NCBI Taxonomy" id="1076179"/>
    <lineage>
        <taxon>unclassified sequences</taxon>
        <taxon>metagenomes</taxon>
        <taxon>ecological metagenomes</taxon>
    </lineage>
</organism>
<gene>
    <name evidence="1" type="ORF">SDC9_126216</name>
</gene>
<proteinExistence type="predicted"/>
<name>A0A645CQH6_9ZZZZ</name>
<comment type="caution">
    <text evidence="1">The sequence shown here is derived from an EMBL/GenBank/DDBJ whole genome shotgun (WGS) entry which is preliminary data.</text>
</comment>
<evidence type="ECO:0000313" key="1">
    <source>
        <dbReference type="EMBL" id="MPM79183.1"/>
    </source>
</evidence>
<reference evidence="1" key="1">
    <citation type="submission" date="2019-08" db="EMBL/GenBank/DDBJ databases">
        <authorList>
            <person name="Kucharzyk K."/>
            <person name="Murdoch R.W."/>
            <person name="Higgins S."/>
            <person name="Loffler F."/>
        </authorList>
    </citation>
    <scope>NUCLEOTIDE SEQUENCE</scope>
</reference>
<protein>
    <submittedName>
        <fullName evidence="1">Uncharacterized protein</fullName>
    </submittedName>
</protein>
<accession>A0A645CQH6</accession>
<dbReference type="AlphaFoldDB" id="A0A645CQH6"/>